<protein>
    <submittedName>
        <fullName evidence="2">Uncharacterized protein</fullName>
    </submittedName>
</protein>
<reference evidence="2" key="2">
    <citation type="submission" date="2020-09" db="EMBL/GenBank/DDBJ databases">
        <authorList>
            <person name="Sun Q."/>
            <person name="Zhou Y."/>
        </authorList>
    </citation>
    <scope>NUCLEOTIDE SEQUENCE</scope>
    <source>
        <strain evidence="2">CGMCC 1.15322</strain>
    </source>
</reference>
<reference evidence="2" key="1">
    <citation type="journal article" date="2014" name="Int. J. Syst. Evol. Microbiol.">
        <title>Complete genome sequence of Corynebacterium casei LMG S-19264T (=DSM 44701T), isolated from a smear-ripened cheese.</title>
        <authorList>
            <consortium name="US DOE Joint Genome Institute (JGI-PGF)"/>
            <person name="Walter F."/>
            <person name="Albersmeier A."/>
            <person name="Kalinowski J."/>
            <person name="Ruckert C."/>
        </authorList>
    </citation>
    <scope>NUCLEOTIDE SEQUENCE</scope>
    <source>
        <strain evidence="2">CGMCC 1.15322</strain>
    </source>
</reference>
<name>A0A916SD20_9BURK</name>
<dbReference type="AlphaFoldDB" id="A0A916SD20"/>
<evidence type="ECO:0000256" key="1">
    <source>
        <dbReference type="SAM" id="MobiDB-lite"/>
    </source>
</evidence>
<sequence>MQDMHRDDPQMGHPSEANDESDISETGVDASSGSWELIKQVGQSWWRSHPAQLALDVAKPMMQTYAKEQPLKLLGIAAGTGIALVVLRPWRLISLTGVAIALLKSTQLTGVVQSLILGSHEPERRQRRPR</sequence>
<gene>
    <name evidence="2" type="ORF">GCM10011496_13990</name>
</gene>
<evidence type="ECO:0000313" key="3">
    <source>
        <dbReference type="Proteomes" id="UP000620596"/>
    </source>
</evidence>
<comment type="caution">
    <text evidence="2">The sequence shown here is derived from an EMBL/GenBank/DDBJ whole genome shotgun (WGS) entry which is preliminary data.</text>
</comment>
<organism evidence="2 3">
    <name type="scientific">Polaromonas eurypsychrophila</name>
    <dbReference type="NCBI Taxonomy" id="1614635"/>
    <lineage>
        <taxon>Bacteria</taxon>
        <taxon>Pseudomonadati</taxon>
        <taxon>Pseudomonadota</taxon>
        <taxon>Betaproteobacteria</taxon>
        <taxon>Burkholderiales</taxon>
        <taxon>Comamonadaceae</taxon>
        <taxon>Polaromonas</taxon>
    </lineage>
</organism>
<keyword evidence="3" id="KW-1185">Reference proteome</keyword>
<accession>A0A916SD20</accession>
<dbReference type="Proteomes" id="UP000620596">
    <property type="component" value="Unassembled WGS sequence"/>
</dbReference>
<evidence type="ECO:0000313" key="2">
    <source>
        <dbReference type="EMBL" id="GGA94133.1"/>
    </source>
</evidence>
<dbReference type="EMBL" id="BMIG01000004">
    <property type="protein sequence ID" value="GGA94133.1"/>
    <property type="molecule type" value="Genomic_DNA"/>
</dbReference>
<feature type="compositionally biased region" description="Basic and acidic residues" evidence="1">
    <location>
        <begin position="1"/>
        <end position="10"/>
    </location>
</feature>
<feature type="region of interest" description="Disordered" evidence="1">
    <location>
        <begin position="1"/>
        <end position="30"/>
    </location>
</feature>
<proteinExistence type="predicted"/>